<dbReference type="OrthoDB" id="6104337at2759"/>
<sequence length="377" mass="41302">MKRWEALLQSTKIEENEVTLLIGNLESQNSEVDDIIQSSDGKRVFVDGLGLVKSMEKTITTPCTKFDSIPIFLPGEITAYNIGSLENITVKGEIKIINQFHSEISSIAHIAACSEDTLWINDQNTLQKVKIEGSRLKVIDQKDIQTIGMACTPSKDLLLILGGSALKQISGQTSEATNSIYDVKQGLRLSAVHVNPEGKVTVGAYGGELVYPAVGRRVVIVMDTSGKHETTYEYDRQGNSIFTFINNITRTKNGNIFVVDQLSKDFSGRVVILSRNGDILNTFSGHSEVNTDKIPFEPFRAFTTHSDNIVVSNLISSILYFFNSSGNLIQWCDLNKVGISRPYAFSIADSGHIFIGCVTASGSGSSDKAKIYEVNIS</sequence>
<accession>A0A6J8DSP3</accession>
<dbReference type="EMBL" id="CACVKT020007894">
    <property type="protein sequence ID" value="CAC5411648.1"/>
    <property type="molecule type" value="Genomic_DNA"/>
</dbReference>
<dbReference type="SUPFAM" id="SSF63829">
    <property type="entry name" value="Calcium-dependent phosphotriesterase"/>
    <property type="match status" value="1"/>
</dbReference>
<dbReference type="Proteomes" id="UP000507470">
    <property type="component" value="Unassembled WGS sequence"/>
</dbReference>
<proteinExistence type="predicted"/>
<reference evidence="1 2" key="1">
    <citation type="submission" date="2020-06" db="EMBL/GenBank/DDBJ databases">
        <authorList>
            <person name="Li R."/>
            <person name="Bekaert M."/>
        </authorList>
    </citation>
    <scope>NUCLEOTIDE SEQUENCE [LARGE SCALE GENOMIC DNA]</scope>
    <source>
        <strain evidence="2">wild</strain>
    </source>
</reference>
<evidence type="ECO:0000313" key="1">
    <source>
        <dbReference type="EMBL" id="CAC5411648.1"/>
    </source>
</evidence>
<evidence type="ECO:0000313" key="2">
    <source>
        <dbReference type="Proteomes" id="UP000507470"/>
    </source>
</evidence>
<organism evidence="1 2">
    <name type="scientific">Mytilus coruscus</name>
    <name type="common">Sea mussel</name>
    <dbReference type="NCBI Taxonomy" id="42192"/>
    <lineage>
        <taxon>Eukaryota</taxon>
        <taxon>Metazoa</taxon>
        <taxon>Spiralia</taxon>
        <taxon>Lophotrochozoa</taxon>
        <taxon>Mollusca</taxon>
        <taxon>Bivalvia</taxon>
        <taxon>Autobranchia</taxon>
        <taxon>Pteriomorphia</taxon>
        <taxon>Mytilida</taxon>
        <taxon>Mytiloidea</taxon>
        <taxon>Mytilidae</taxon>
        <taxon>Mytilinae</taxon>
        <taxon>Mytilus</taxon>
    </lineage>
</organism>
<name>A0A6J8DSP3_MYTCO</name>
<protein>
    <submittedName>
        <fullName evidence="1">Uncharacterized protein</fullName>
    </submittedName>
</protein>
<keyword evidence="2" id="KW-1185">Reference proteome</keyword>
<gene>
    <name evidence="1" type="ORF">MCOR_44707</name>
</gene>
<dbReference type="AlphaFoldDB" id="A0A6J8DSP3"/>